<dbReference type="GO" id="GO:1901137">
    <property type="term" value="P:carbohydrate derivative biosynthetic process"/>
    <property type="evidence" value="ECO:0007669"/>
    <property type="project" value="UniProtKB-ARBA"/>
</dbReference>
<proteinExistence type="predicted"/>
<feature type="domain" description="Glycosyl transferase family 1" evidence="5">
    <location>
        <begin position="238"/>
        <end position="399"/>
    </location>
</feature>
<keyword evidence="8" id="KW-1185">Reference proteome</keyword>
<evidence type="ECO:0000259" key="6">
    <source>
        <dbReference type="Pfam" id="PF13439"/>
    </source>
</evidence>
<dbReference type="InterPro" id="IPR028098">
    <property type="entry name" value="Glyco_trans_4-like_N"/>
</dbReference>
<evidence type="ECO:0000256" key="3">
    <source>
        <dbReference type="ARBA" id="ARBA00022679"/>
    </source>
</evidence>
<dbReference type="Pfam" id="PF00534">
    <property type="entry name" value="Glycos_transf_1"/>
    <property type="match status" value="1"/>
</dbReference>
<dbReference type="RefSeq" id="WP_234992013.1">
    <property type="nucleotide sequence ID" value="NZ_FWFG01000064.1"/>
</dbReference>
<name>A0A1X6X058_9MICO</name>
<feature type="compositionally biased region" description="Pro residues" evidence="4">
    <location>
        <begin position="439"/>
        <end position="448"/>
    </location>
</feature>
<feature type="domain" description="Glycosyltransferase subfamily 4-like N-terminal" evidence="6">
    <location>
        <begin position="53"/>
        <end position="223"/>
    </location>
</feature>
<gene>
    <name evidence="7" type="ORF">FM110_07105</name>
</gene>
<dbReference type="PANTHER" id="PTHR45947">
    <property type="entry name" value="SULFOQUINOVOSYL TRANSFERASE SQD2"/>
    <property type="match status" value="1"/>
</dbReference>
<evidence type="ECO:0000256" key="2">
    <source>
        <dbReference type="ARBA" id="ARBA00022676"/>
    </source>
</evidence>
<dbReference type="Pfam" id="PF13439">
    <property type="entry name" value="Glyco_transf_4"/>
    <property type="match status" value="1"/>
</dbReference>
<dbReference type="InterPro" id="IPR050194">
    <property type="entry name" value="Glycosyltransferase_grp1"/>
</dbReference>
<dbReference type="InterPro" id="IPR001296">
    <property type="entry name" value="Glyco_trans_1"/>
</dbReference>
<keyword evidence="3 7" id="KW-0808">Transferase</keyword>
<dbReference type="Gene3D" id="3.40.50.2000">
    <property type="entry name" value="Glycogen Phosphorylase B"/>
    <property type="match status" value="2"/>
</dbReference>
<feature type="region of interest" description="Disordered" evidence="4">
    <location>
        <begin position="430"/>
        <end position="454"/>
    </location>
</feature>
<evidence type="ECO:0000313" key="7">
    <source>
        <dbReference type="EMBL" id="SLM91842.1"/>
    </source>
</evidence>
<sequence length="454" mass="49213">MTASTVGDPTSRQQPVGWTVDVPAPFPSPMPVPASVRRPLRVLLTTDWWEPAVNGVVASVTTLRRELEKAGCEVRVLTLAEGLHSSASDDGVYRLGSISASILYDRARIGVLRNDPIRRALLDWAPDVIHSQCEFSTFVWARSLSRELGIPLVHTYHTIYEDYTHYYSPSRTMGRKVVETFSRRVLARTDDVVVPTAKVDALLRGYGVDRPIHVVPTGLDLSRFRPAGTAAEHEDAAALRRELGIPADHRVLVSVCRLAKEKNLDEVLSHLAASGREDWTLVLVGDGPFRTELEQHARELGLADRVRLIGAVDPAEVPRWYRMGDVFVSASLSETQGLTFIEALACGTPLLCRRDPSLTGVVLDGITGWQYEGRAEFVYRLGDLLDHANVRGRMSRAAAAHAHESCGAEAFGRAAIAVYREAIARRTGAPVAPAAPGAPSAPPAPAAPAAPAAA</sequence>
<reference evidence="7 8" key="1">
    <citation type="submission" date="2017-02" db="EMBL/GenBank/DDBJ databases">
        <authorList>
            <person name="Peterson S.W."/>
        </authorList>
    </citation>
    <scope>NUCLEOTIDE SEQUENCE [LARGE SCALE GENOMIC DNA]</scope>
    <source>
        <strain evidence="7 8">CIP104813</strain>
    </source>
</reference>
<dbReference type="AlphaFoldDB" id="A0A1X6X058"/>
<dbReference type="Proteomes" id="UP000195981">
    <property type="component" value="Unassembled WGS sequence"/>
</dbReference>
<dbReference type="EMBL" id="FWFG01000064">
    <property type="protein sequence ID" value="SLM91842.1"/>
    <property type="molecule type" value="Genomic_DNA"/>
</dbReference>
<dbReference type="SUPFAM" id="SSF53756">
    <property type="entry name" value="UDP-Glycosyltransferase/glycogen phosphorylase"/>
    <property type="match status" value="1"/>
</dbReference>
<evidence type="ECO:0000256" key="1">
    <source>
        <dbReference type="ARBA" id="ARBA00021292"/>
    </source>
</evidence>
<accession>A0A1X6X058</accession>
<dbReference type="GO" id="GO:0016758">
    <property type="term" value="F:hexosyltransferase activity"/>
    <property type="evidence" value="ECO:0007669"/>
    <property type="project" value="TreeGrafter"/>
</dbReference>
<evidence type="ECO:0000259" key="5">
    <source>
        <dbReference type="Pfam" id="PF00534"/>
    </source>
</evidence>
<protein>
    <recommendedName>
        <fullName evidence="1">D-inositol 3-phosphate glycosyltransferase</fullName>
    </recommendedName>
</protein>
<evidence type="ECO:0000313" key="8">
    <source>
        <dbReference type="Proteomes" id="UP000195981"/>
    </source>
</evidence>
<keyword evidence="2" id="KW-0328">Glycosyltransferase</keyword>
<dbReference type="PANTHER" id="PTHR45947:SF3">
    <property type="entry name" value="SULFOQUINOVOSYL TRANSFERASE SQD2"/>
    <property type="match status" value="1"/>
</dbReference>
<organism evidence="7 8">
    <name type="scientific">Brachybacterium nesterenkovii</name>
    <dbReference type="NCBI Taxonomy" id="47847"/>
    <lineage>
        <taxon>Bacteria</taxon>
        <taxon>Bacillati</taxon>
        <taxon>Actinomycetota</taxon>
        <taxon>Actinomycetes</taxon>
        <taxon>Micrococcales</taxon>
        <taxon>Dermabacteraceae</taxon>
        <taxon>Brachybacterium</taxon>
    </lineage>
</organism>
<dbReference type="CDD" id="cd03817">
    <property type="entry name" value="GT4_UGDG-like"/>
    <property type="match status" value="1"/>
</dbReference>
<evidence type="ECO:0000256" key="4">
    <source>
        <dbReference type="SAM" id="MobiDB-lite"/>
    </source>
</evidence>